<gene>
    <name evidence="9" type="ORF">SAMN05446037_1013115</name>
</gene>
<dbReference type="CDD" id="cd18774">
    <property type="entry name" value="PDC2_HK_sensor"/>
    <property type="match status" value="1"/>
</dbReference>
<feature type="domain" description="HD" evidence="7">
    <location>
        <begin position="441"/>
        <end position="563"/>
    </location>
</feature>
<dbReference type="InterPro" id="IPR003607">
    <property type="entry name" value="HD/PDEase_dom"/>
</dbReference>
<dbReference type="PROSITE" id="PS50885">
    <property type="entry name" value="HAMP"/>
    <property type="match status" value="1"/>
</dbReference>
<dbReference type="Gene3D" id="6.10.340.10">
    <property type="match status" value="1"/>
</dbReference>
<feature type="domain" description="HD-GYP" evidence="8">
    <location>
        <begin position="419"/>
        <end position="615"/>
    </location>
</feature>
<dbReference type="InterPro" id="IPR029151">
    <property type="entry name" value="Sensor-like_sf"/>
</dbReference>
<evidence type="ECO:0000256" key="1">
    <source>
        <dbReference type="ARBA" id="ARBA00004651"/>
    </source>
</evidence>
<dbReference type="SUPFAM" id="SSF109604">
    <property type="entry name" value="HD-domain/PDEase-like"/>
    <property type="match status" value="1"/>
</dbReference>
<dbReference type="CDD" id="cd12913">
    <property type="entry name" value="PDC1_MCP_like"/>
    <property type="match status" value="1"/>
</dbReference>
<dbReference type="CDD" id="cd00077">
    <property type="entry name" value="HDc"/>
    <property type="match status" value="1"/>
</dbReference>
<dbReference type="InterPro" id="IPR033479">
    <property type="entry name" value="dCache_1"/>
</dbReference>
<evidence type="ECO:0000256" key="5">
    <source>
        <dbReference type="ARBA" id="ARBA00023136"/>
    </source>
</evidence>
<dbReference type="Pfam" id="PF13487">
    <property type="entry name" value="HD_5"/>
    <property type="match status" value="1"/>
</dbReference>
<sequence length="619" mass="70666">MTKRGITVKISIRNKITIIILVLILTAVTTLGLMIYGNAKEILIEDMKFKNYNTLSNIDDYFLKNFMESMEYVIQYWSQDENIINYKNKPNQPKMVTDIPDHFYPVASQWKGFIAANPDVAWIYLGVEEDGSLLLSPIDPKMPEEYDCRERDWYISAVENDGKIVWTEPYLDAGDSGEVVVTVAKAIKKGEDLVGVVAIDIKLNKFSEIIKNLILGDDGYLMLMSNDGDIYAHPDKNMLLNNIGEEGWLQEVLLNDSGTDLYASTEEKDIIISYLTVPETGWKFVGMAKIDIEEMLTPIRNQVVIIAFISTVITLILGLILSGVITKPVEQMMQVINKISKGKMGVRTDIRTRDEFRVLGTKFNEMLQEIEGLLEERNMHVQELTKKNQEIMVQNEEIMAFSEETEAMNEELASLLDEVRRNYLSTVKALANSIEANDEYTRGHCERVRDIAMSIARIMNFPQFDIDNLEFASLLHDIGKIGIPSEILNKVGKLSVEEYEIVKKHPGIAFRILEDIEFLKESREIIYQHHERVDGKGYPHHLTEKDISLSAKILAVADAYDAMTSVRPYREVPFTKEEAMEELQKRKGTQFDSKVVDTFVSILTQEEILINTSMNEYSS</sequence>
<dbReference type="PANTHER" id="PTHR43155:SF2">
    <property type="entry name" value="CYCLIC DI-GMP PHOSPHODIESTERASE PA4108"/>
    <property type="match status" value="1"/>
</dbReference>
<evidence type="ECO:0000313" key="10">
    <source>
        <dbReference type="Proteomes" id="UP000198304"/>
    </source>
</evidence>
<keyword evidence="4" id="KW-1133">Transmembrane helix</keyword>
<dbReference type="GO" id="GO:0007165">
    <property type="term" value="P:signal transduction"/>
    <property type="evidence" value="ECO:0007669"/>
    <property type="project" value="InterPro"/>
</dbReference>
<name>A0A239FQW2_9FIRM</name>
<dbReference type="SMART" id="SM00471">
    <property type="entry name" value="HDc"/>
    <property type="match status" value="1"/>
</dbReference>
<dbReference type="AlphaFoldDB" id="A0A239FQW2"/>
<keyword evidence="2" id="KW-1003">Cell membrane</keyword>
<dbReference type="EMBL" id="FZOJ01000013">
    <property type="protein sequence ID" value="SNS58613.1"/>
    <property type="molecule type" value="Genomic_DNA"/>
</dbReference>
<protein>
    <submittedName>
        <fullName evidence="9">HDIG domain-containing protein</fullName>
    </submittedName>
</protein>
<reference evidence="9 10" key="1">
    <citation type="submission" date="2017-06" db="EMBL/GenBank/DDBJ databases">
        <authorList>
            <person name="Kim H.J."/>
            <person name="Triplett B.A."/>
        </authorList>
    </citation>
    <scope>NUCLEOTIDE SEQUENCE [LARGE SCALE GENOMIC DNA]</scope>
    <source>
        <strain evidence="9 10">SCA</strain>
    </source>
</reference>
<dbReference type="InterPro" id="IPR003660">
    <property type="entry name" value="HAMP_dom"/>
</dbReference>
<accession>A0A239FQW2</accession>
<feature type="domain" description="HAMP" evidence="6">
    <location>
        <begin position="323"/>
        <end position="375"/>
    </location>
</feature>
<dbReference type="SMART" id="SM00304">
    <property type="entry name" value="HAMP"/>
    <property type="match status" value="1"/>
</dbReference>
<dbReference type="PROSITE" id="PS51832">
    <property type="entry name" value="HD_GYP"/>
    <property type="match status" value="1"/>
</dbReference>
<dbReference type="Gene3D" id="3.30.450.20">
    <property type="entry name" value="PAS domain"/>
    <property type="match status" value="1"/>
</dbReference>
<dbReference type="PROSITE" id="PS51831">
    <property type="entry name" value="HD"/>
    <property type="match status" value="1"/>
</dbReference>
<keyword evidence="10" id="KW-1185">Reference proteome</keyword>
<evidence type="ECO:0000256" key="2">
    <source>
        <dbReference type="ARBA" id="ARBA00022475"/>
    </source>
</evidence>
<dbReference type="PANTHER" id="PTHR43155">
    <property type="entry name" value="CYCLIC DI-GMP PHOSPHODIESTERASE PA4108-RELATED"/>
    <property type="match status" value="1"/>
</dbReference>
<dbReference type="InterPro" id="IPR006675">
    <property type="entry name" value="HDIG_dom"/>
</dbReference>
<dbReference type="OrthoDB" id="9804747at2"/>
<comment type="subcellular location">
    <subcellularLocation>
        <location evidence="1">Cell membrane</location>
        <topology evidence="1">Multi-pass membrane protein</topology>
    </subcellularLocation>
</comment>
<evidence type="ECO:0000259" key="7">
    <source>
        <dbReference type="PROSITE" id="PS51831"/>
    </source>
</evidence>
<dbReference type="Pfam" id="PF00672">
    <property type="entry name" value="HAMP"/>
    <property type="match status" value="1"/>
</dbReference>
<dbReference type="CDD" id="cd06225">
    <property type="entry name" value="HAMP"/>
    <property type="match status" value="1"/>
</dbReference>
<dbReference type="NCBIfam" id="TIGR00277">
    <property type="entry name" value="HDIG"/>
    <property type="match status" value="1"/>
</dbReference>
<evidence type="ECO:0000313" key="9">
    <source>
        <dbReference type="EMBL" id="SNS58613.1"/>
    </source>
</evidence>
<dbReference type="Pfam" id="PF02743">
    <property type="entry name" value="dCache_1"/>
    <property type="match status" value="1"/>
</dbReference>
<proteinExistence type="predicted"/>
<dbReference type="GO" id="GO:0005886">
    <property type="term" value="C:plasma membrane"/>
    <property type="evidence" value="ECO:0007669"/>
    <property type="project" value="UniProtKB-SubCell"/>
</dbReference>
<evidence type="ECO:0000259" key="8">
    <source>
        <dbReference type="PROSITE" id="PS51832"/>
    </source>
</evidence>
<dbReference type="InterPro" id="IPR006674">
    <property type="entry name" value="HD_domain"/>
</dbReference>
<dbReference type="Gene3D" id="1.10.3210.10">
    <property type="entry name" value="Hypothetical protein af1432"/>
    <property type="match status" value="1"/>
</dbReference>
<evidence type="ECO:0000256" key="4">
    <source>
        <dbReference type="ARBA" id="ARBA00022989"/>
    </source>
</evidence>
<evidence type="ECO:0000259" key="6">
    <source>
        <dbReference type="PROSITE" id="PS50885"/>
    </source>
</evidence>
<dbReference type="SUPFAM" id="SSF158472">
    <property type="entry name" value="HAMP domain-like"/>
    <property type="match status" value="1"/>
</dbReference>
<evidence type="ECO:0000256" key="3">
    <source>
        <dbReference type="ARBA" id="ARBA00022692"/>
    </source>
</evidence>
<dbReference type="Proteomes" id="UP000198304">
    <property type="component" value="Unassembled WGS sequence"/>
</dbReference>
<organism evidence="9 10">
    <name type="scientific">Anaerovirgula multivorans</name>
    <dbReference type="NCBI Taxonomy" id="312168"/>
    <lineage>
        <taxon>Bacteria</taxon>
        <taxon>Bacillati</taxon>
        <taxon>Bacillota</taxon>
        <taxon>Clostridia</taxon>
        <taxon>Peptostreptococcales</taxon>
        <taxon>Natronincolaceae</taxon>
        <taxon>Anaerovirgula</taxon>
    </lineage>
</organism>
<dbReference type="InterPro" id="IPR037522">
    <property type="entry name" value="HD_GYP_dom"/>
</dbReference>
<keyword evidence="5" id="KW-0472">Membrane</keyword>
<dbReference type="SUPFAM" id="SSF103190">
    <property type="entry name" value="Sensory domain-like"/>
    <property type="match status" value="1"/>
</dbReference>
<keyword evidence="3" id="KW-0812">Transmembrane</keyword>